<name>A0A1X7UB83_AMPQE</name>
<dbReference type="PROSITE" id="PS50261">
    <property type="entry name" value="G_PROTEIN_RECEP_F2_4"/>
    <property type="match status" value="1"/>
</dbReference>
<dbReference type="Pfam" id="PF00002">
    <property type="entry name" value="7tm_2"/>
    <property type="match status" value="1"/>
</dbReference>
<feature type="transmembrane region" description="Helical" evidence="8">
    <location>
        <begin position="737"/>
        <end position="760"/>
    </location>
</feature>
<feature type="signal peptide" evidence="9">
    <location>
        <begin position="1"/>
        <end position="23"/>
    </location>
</feature>
<evidence type="ECO:0000256" key="2">
    <source>
        <dbReference type="ARBA" id="ARBA00022692"/>
    </source>
</evidence>
<evidence type="ECO:0000256" key="6">
    <source>
        <dbReference type="ARBA" id="ARBA00023170"/>
    </source>
</evidence>
<evidence type="ECO:0000259" key="11">
    <source>
        <dbReference type="PROSITE" id="PS50261"/>
    </source>
</evidence>
<dbReference type="CDD" id="cd15040">
    <property type="entry name" value="7tmB2_Adhesion"/>
    <property type="match status" value="1"/>
</dbReference>
<keyword evidence="9" id="KW-0732">Signal</keyword>
<dbReference type="PRINTS" id="PR00249">
    <property type="entry name" value="GPCRSECRETIN"/>
</dbReference>
<feature type="chain" id="PRO_5010862345" description="G-protein coupled receptors family 2 profile 2 domain-containing protein" evidence="9">
    <location>
        <begin position="24"/>
        <end position="1057"/>
    </location>
</feature>
<dbReference type="SUPFAM" id="SSF111418">
    <property type="entry name" value="Hormone receptor domain"/>
    <property type="match status" value="1"/>
</dbReference>
<feature type="transmembrane region" description="Helical" evidence="8">
    <location>
        <begin position="781"/>
        <end position="803"/>
    </location>
</feature>
<keyword evidence="3 8" id="KW-1133">Transmembrane helix</keyword>
<feature type="transmembrane region" description="Helical" evidence="8">
    <location>
        <begin position="679"/>
        <end position="701"/>
    </location>
</feature>
<feature type="transmembrane region" description="Helical" evidence="8">
    <location>
        <begin position="877"/>
        <end position="903"/>
    </location>
</feature>
<accession>A0A1X7UB83</accession>
<dbReference type="GO" id="GO:0016020">
    <property type="term" value="C:membrane"/>
    <property type="evidence" value="ECO:0007669"/>
    <property type="project" value="UniProtKB-SubCell"/>
</dbReference>
<evidence type="ECO:0000256" key="1">
    <source>
        <dbReference type="ARBA" id="ARBA00004141"/>
    </source>
</evidence>
<evidence type="ECO:0000256" key="5">
    <source>
        <dbReference type="ARBA" id="ARBA00023136"/>
    </source>
</evidence>
<dbReference type="InterPro" id="IPR001879">
    <property type="entry name" value="GPCR_2_extracellular_dom"/>
</dbReference>
<dbReference type="OrthoDB" id="10037534at2759"/>
<feature type="domain" description="G-protein coupled receptors family 2 profile 1" evidence="10">
    <location>
        <begin position="309"/>
        <end position="389"/>
    </location>
</feature>
<dbReference type="AlphaFoldDB" id="A0A1X7UB83"/>
<sequence>MSPLLSCAITVALLLSVIRTGESQLSIFGSNGRIRNNSYAINDRYFFVLSCHSNQQNSVTWLDSNGNPVLEESQFTNSSFTKASDGSRNLVNGVSAQDFRQLFLVPNLGLGVSILRFYLNTEGDVILPNSSIAGTYTCRSGQESQAVDVSVRSPSGSFAQLFVRLTALLSNITNVNNEDYRLAVLEGKMFFLVSLGLNLTTDPIRTISCSSVPLTPPHIGNNSLGRFECNVREHPPINSSFVQSVSQAFVNGARDNPNFQDLATNVNGFCNYNQTVSLQYGIHTWSESVGTVVLALPCSNRPGHNVTRLCQINGTGWENPDYTQCETSNNCPSQTIVNDHGTFEWPVTSTGVLASLPCPCSPIGAIATRECRSNGVWGSPNISSCVSSRITDEFTILAEADVNVNNVVEVTQNLSDLVDMTTERVDQNDINLLSVASVLNESANVFSSFRFIILLSIEDVSMTTESTVEILDSVQEWPPQVVANQSNNIVQSFERIVDALISQENFTNLTIIETGIAFQGLRIQRINFNGITFIGSSSNESLLVDTVELSKFSSLDELDLATISLPTSISNETTADDINLAFTLYTQSTLFPIRDSVPDTVVGSSVISASVGGIPDGTVLSDNVTVNLRIVVEMVEDTSSRIGGTMVPPHTVTVALEIVSSRIGGTMVPPHTVTVALEIVSYVGVSLSLLGLVLTILTLLIFKSLRQRDASKFHIQLCLSLIFMLIVFVVGIDRVSVRAGCITVGVLIHYFALVSWMWMGAEAVLMFKKIVVVFSNITIKYLLVLSVICWTLPLLPIIIVLSIKEDYYITFYSNTNDQVGFCFLGHLTVFLTTFLVPVFLILIFNLVMYILILRVLILHTVRKKQRQGKSTMTPSEAVKMILSFTGIMFLLGLTWIFGIFTFISEPGVSYTLQFLFAFFNAFQGFFIFIFFVVLSSDARAAWKSLLCPWSIENKQKTSKCHLSSDKKTMIDKKSDFSDFSKNSSDYSSLPPSLPTPFLPSLSENENRVDATPKSIGDIEFKGARITRRSTRKHTHHIEEVKLDFFDSDTDDYFENDF</sequence>
<dbReference type="eggNOG" id="KOG4193">
    <property type="taxonomic scope" value="Eukaryota"/>
</dbReference>
<dbReference type="GO" id="GO:0004930">
    <property type="term" value="F:G protein-coupled receptor activity"/>
    <property type="evidence" value="ECO:0007669"/>
    <property type="project" value="UniProtKB-KW"/>
</dbReference>
<evidence type="ECO:0000256" key="9">
    <source>
        <dbReference type="SAM" id="SignalP"/>
    </source>
</evidence>
<dbReference type="InterPro" id="IPR053066">
    <property type="entry name" value="ADGR_G7"/>
</dbReference>
<dbReference type="PANTHER" id="PTHR47767:SF2">
    <property type="entry name" value="GPS DOMAIN-CONTAINING PROTEIN"/>
    <property type="match status" value="1"/>
</dbReference>
<protein>
    <recommendedName>
        <fullName evidence="13">G-protein coupled receptors family 2 profile 2 domain-containing protein</fullName>
    </recommendedName>
</protein>
<dbReference type="SUPFAM" id="SSF81321">
    <property type="entry name" value="Family A G protein-coupled receptor-like"/>
    <property type="match status" value="1"/>
</dbReference>
<evidence type="ECO:0000256" key="4">
    <source>
        <dbReference type="ARBA" id="ARBA00023040"/>
    </source>
</evidence>
<proteinExistence type="predicted"/>
<dbReference type="InterPro" id="IPR036445">
    <property type="entry name" value="GPCR_2_extracell_dom_sf"/>
</dbReference>
<keyword evidence="5 8" id="KW-0472">Membrane</keyword>
<dbReference type="Gene3D" id="1.20.1070.10">
    <property type="entry name" value="Rhodopsin 7-helix transmembrane proteins"/>
    <property type="match status" value="1"/>
</dbReference>
<feature type="transmembrane region" description="Helical" evidence="8">
    <location>
        <begin position="713"/>
        <end position="731"/>
    </location>
</feature>
<dbReference type="EnsemblMetazoa" id="Aqu2.1.25208_001">
    <property type="protein sequence ID" value="Aqu2.1.25208_001"/>
    <property type="gene ID" value="Aqu2.1.25208"/>
</dbReference>
<comment type="subcellular location">
    <subcellularLocation>
        <location evidence="1">Membrane</location>
        <topology evidence="1">Multi-pass membrane protein</topology>
    </subcellularLocation>
</comment>
<feature type="domain" description="G-protein coupled receptors family 2 profile 2" evidence="11">
    <location>
        <begin position="677"/>
        <end position="935"/>
    </location>
</feature>
<feature type="transmembrane region" description="Helical" evidence="8">
    <location>
        <begin position="915"/>
        <end position="934"/>
    </location>
</feature>
<dbReference type="PROSITE" id="PS50227">
    <property type="entry name" value="G_PROTEIN_RECEP_F2_3"/>
    <property type="match status" value="1"/>
</dbReference>
<feature type="transmembrane region" description="Helical" evidence="8">
    <location>
        <begin position="823"/>
        <end position="856"/>
    </location>
</feature>
<dbReference type="GO" id="GO:0007166">
    <property type="term" value="P:cell surface receptor signaling pathway"/>
    <property type="evidence" value="ECO:0007669"/>
    <property type="project" value="InterPro"/>
</dbReference>
<keyword evidence="4" id="KW-0297">G-protein coupled receptor</keyword>
<dbReference type="InterPro" id="IPR017981">
    <property type="entry name" value="GPCR_2-like_7TM"/>
</dbReference>
<evidence type="ECO:0000259" key="10">
    <source>
        <dbReference type="PROSITE" id="PS50227"/>
    </source>
</evidence>
<reference evidence="12" key="1">
    <citation type="submission" date="2017-05" db="UniProtKB">
        <authorList>
            <consortium name="EnsemblMetazoa"/>
        </authorList>
    </citation>
    <scope>IDENTIFICATION</scope>
</reference>
<evidence type="ECO:0000256" key="8">
    <source>
        <dbReference type="SAM" id="Phobius"/>
    </source>
</evidence>
<evidence type="ECO:0000313" key="12">
    <source>
        <dbReference type="EnsemblMetazoa" id="Aqu2.1.25208_001"/>
    </source>
</evidence>
<dbReference type="InterPro" id="IPR000832">
    <property type="entry name" value="GPCR_2_secretin-like"/>
</dbReference>
<keyword evidence="7" id="KW-0807">Transducer</keyword>
<dbReference type="PANTHER" id="PTHR47767">
    <property type="entry name" value="ADHESION G PROTEIN-COUPLED RECEPTOR G7"/>
    <property type="match status" value="1"/>
</dbReference>
<evidence type="ECO:0008006" key="13">
    <source>
        <dbReference type="Google" id="ProtNLM"/>
    </source>
</evidence>
<evidence type="ECO:0000256" key="3">
    <source>
        <dbReference type="ARBA" id="ARBA00022989"/>
    </source>
</evidence>
<evidence type="ECO:0000256" key="7">
    <source>
        <dbReference type="ARBA" id="ARBA00023224"/>
    </source>
</evidence>
<keyword evidence="2 8" id="KW-0812">Transmembrane</keyword>
<dbReference type="InParanoid" id="A0A1X7UB83"/>
<keyword evidence="6" id="KW-0675">Receptor</keyword>
<organism evidence="12">
    <name type="scientific">Amphimedon queenslandica</name>
    <name type="common">Sponge</name>
    <dbReference type="NCBI Taxonomy" id="400682"/>
    <lineage>
        <taxon>Eukaryota</taxon>
        <taxon>Metazoa</taxon>
        <taxon>Porifera</taxon>
        <taxon>Demospongiae</taxon>
        <taxon>Heteroscleromorpha</taxon>
        <taxon>Haplosclerida</taxon>
        <taxon>Niphatidae</taxon>
        <taxon>Amphimedon</taxon>
    </lineage>
</organism>
<dbReference type="Gene3D" id="4.10.1240.10">
    <property type="entry name" value="GPCR, family 2, extracellular hormone receptor domain"/>
    <property type="match status" value="1"/>
</dbReference>